<accession>A0A9W8I751</accession>
<protein>
    <submittedName>
        <fullName evidence="3">Uncharacterized protein</fullName>
    </submittedName>
</protein>
<feature type="compositionally biased region" description="Low complexity" evidence="1">
    <location>
        <begin position="178"/>
        <end position="202"/>
    </location>
</feature>
<dbReference type="EMBL" id="JANBUW010000297">
    <property type="protein sequence ID" value="KAJ2847546.1"/>
    <property type="molecule type" value="Genomic_DNA"/>
</dbReference>
<organism evidence="3 4">
    <name type="scientific">Coemansia brasiliensis</name>
    <dbReference type="NCBI Taxonomy" id="2650707"/>
    <lineage>
        <taxon>Eukaryota</taxon>
        <taxon>Fungi</taxon>
        <taxon>Fungi incertae sedis</taxon>
        <taxon>Zoopagomycota</taxon>
        <taxon>Kickxellomycotina</taxon>
        <taxon>Kickxellomycetes</taxon>
        <taxon>Kickxellales</taxon>
        <taxon>Kickxellaceae</taxon>
        <taxon>Coemansia</taxon>
    </lineage>
</organism>
<proteinExistence type="predicted"/>
<comment type="caution">
    <text evidence="3">The sequence shown here is derived from an EMBL/GenBank/DDBJ whole genome shotgun (WGS) entry which is preliminary data.</text>
</comment>
<sequence length="266" mass="28360">MHFITLGSMLLLAKLAVGSKSSDAGIEFVKACDSGPDDVTNQCINRIPDDIGRKTGNHACAYHEAEVRCLGLCGNTMTWKVAYNNALKRYRLVCASYIDERIAEKEESGEAEDTQEEPPKRKKTKAAEPASEANDKEEDDDEGGESKKIKKQQSVKSSATPEPKSSQKATETAHSKPTSSIKQHSKSSSTSDSKAGSATKTTDSSASETSIQMHHSSSKSNQSKSKSKGGHAMLPTMDPELADSAPGSPGLAISSLLAAIVMATFY</sequence>
<keyword evidence="2" id="KW-0732">Signal</keyword>
<feature type="compositionally biased region" description="Polar residues" evidence="1">
    <location>
        <begin position="159"/>
        <end position="177"/>
    </location>
</feature>
<dbReference type="AlphaFoldDB" id="A0A9W8I751"/>
<dbReference type="Proteomes" id="UP001139887">
    <property type="component" value="Unassembled WGS sequence"/>
</dbReference>
<reference evidence="3" key="1">
    <citation type="submission" date="2022-07" db="EMBL/GenBank/DDBJ databases">
        <title>Phylogenomic reconstructions and comparative analyses of Kickxellomycotina fungi.</title>
        <authorList>
            <person name="Reynolds N.K."/>
            <person name="Stajich J.E."/>
            <person name="Barry K."/>
            <person name="Grigoriev I.V."/>
            <person name="Crous P."/>
            <person name="Smith M.E."/>
        </authorList>
    </citation>
    <scope>NUCLEOTIDE SEQUENCE</scope>
    <source>
        <strain evidence="3">NRRL 1566</strain>
    </source>
</reference>
<evidence type="ECO:0000313" key="4">
    <source>
        <dbReference type="Proteomes" id="UP001139887"/>
    </source>
</evidence>
<keyword evidence="4" id="KW-1185">Reference proteome</keyword>
<name>A0A9W8I751_9FUNG</name>
<feature type="chain" id="PRO_5040774948" evidence="2">
    <location>
        <begin position="19"/>
        <end position="266"/>
    </location>
</feature>
<feature type="compositionally biased region" description="Polar residues" evidence="1">
    <location>
        <begin position="203"/>
        <end position="215"/>
    </location>
</feature>
<evidence type="ECO:0000313" key="3">
    <source>
        <dbReference type="EMBL" id="KAJ2847546.1"/>
    </source>
</evidence>
<feature type="signal peptide" evidence="2">
    <location>
        <begin position="1"/>
        <end position="18"/>
    </location>
</feature>
<feature type="region of interest" description="Disordered" evidence="1">
    <location>
        <begin position="104"/>
        <end position="250"/>
    </location>
</feature>
<evidence type="ECO:0000256" key="2">
    <source>
        <dbReference type="SAM" id="SignalP"/>
    </source>
</evidence>
<gene>
    <name evidence="3" type="ORF">IWW36_003802</name>
</gene>
<dbReference type="OrthoDB" id="5593078at2759"/>
<evidence type="ECO:0000256" key="1">
    <source>
        <dbReference type="SAM" id="MobiDB-lite"/>
    </source>
</evidence>